<name>A0A9P0BYS1_CHRIL</name>
<proteinExistence type="inferred from homology"/>
<keyword evidence="5 9" id="KW-0999">Mitochondrion inner membrane</keyword>
<evidence type="ECO:0000256" key="3">
    <source>
        <dbReference type="ARBA" id="ARBA00006792"/>
    </source>
</evidence>
<comment type="subcellular location">
    <subcellularLocation>
        <location evidence="2 9">Mitochondrion inner membrane</location>
        <topology evidence="2 9">Single-pass membrane protein</topology>
    </subcellularLocation>
</comment>
<evidence type="ECO:0000313" key="11">
    <source>
        <dbReference type="Proteomes" id="UP001154114"/>
    </source>
</evidence>
<evidence type="ECO:0000256" key="7">
    <source>
        <dbReference type="ARBA" id="ARBA00023128"/>
    </source>
</evidence>
<evidence type="ECO:0000256" key="1">
    <source>
        <dbReference type="ARBA" id="ARBA00002689"/>
    </source>
</evidence>
<dbReference type="Pfam" id="PF04418">
    <property type="entry name" value="DUF543"/>
    <property type="match status" value="1"/>
</dbReference>
<dbReference type="OrthoDB" id="1916310at2759"/>
<dbReference type="InterPro" id="IPR007512">
    <property type="entry name" value="Mic10"/>
</dbReference>
<evidence type="ECO:0000256" key="8">
    <source>
        <dbReference type="ARBA" id="ARBA00023136"/>
    </source>
</evidence>
<feature type="transmembrane region" description="Helical" evidence="9">
    <location>
        <begin position="23"/>
        <end position="42"/>
    </location>
</feature>
<reference evidence="10" key="1">
    <citation type="submission" date="2021-12" db="EMBL/GenBank/DDBJ databases">
        <authorList>
            <person name="King R."/>
        </authorList>
    </citation>
    <scope>NUCLEOTIDE SEQUENCE</scope>
</reference>
<dbReference type="PANTHER" id="PTHR21304">
    <property type="entry name" value="MICOS COMPLEX SUBUNIT MIC10"/>
    <property type="match status" value="1"/>
</dbReference>
<dbReference type="EMBL" id="LR824008">
    <property type="protein sequence ID" value="CAH0604435.1"/>
    <property type="molecule type" value="Genomic_DNA"/>
</dbReference>
<keyword evidence="11" id="KW-1185">Reference proteome</keyword>
<comment type="similarity">
    <text evidence="3 9">Belongs to the MICOS complex subunit Mic10 family.</text>
</comment>
<evidence type="ECO:0000313" key="10">
    <source>
        <dbReference type="EMBL" id="CAH0604435.1"/>
    </source>
</evidence>
<keyword evidence="4 9" id="KW-0812">Transmembrane</keyword>
<dbReference type="Proteomes" id="UP001154114">
    <property type="component" value="Chromosome 5"/>
</dbReference>
<protein>
    <recommendedName>
        <fullName evidence="9">MICOS complex subunit MIC10</fullName>
    </recommendedName>
</protein>
<evidence type="ECO:0000256" key="2">
    <source>
        <dbReference type="ARBA" id="ARBA00004434"/>
    </source>
</evidence>
<dbReference type="PANTHER" id="PTHR21304:SF0">
    <property type="entry name" value="MICOS COMPLEX SUBUNIT MIC10"/>
    <property type="match status" value="1"/>
</dbReference>
<gene>
    <name evidence="10" type="ORF">CINC_LOCUS10846</name>
</gene>
<evidence type="ECO:0000256" key="5">
    <source>
        <dbReference type="ARBA" id="ARBA00022792"/>
    </source>
</evidence>
<evidence type="ECO:0000256" key="4">
    <source>
        <dbReference type="ARBA" id="ARBA00022692"/>
    </source>
</evidence>
<organism evidence="10 11">
    <name type="scientific">Chrysodeixis includens</name>
    <name type="common">Soybean looper</name>
    <name type="synonym">Pseudoplusia includens</name>
    <dbReference type="NCBI Taxonomy" id="689277"/>
    <lineage>
        <taxon>Eukaryota</taxon>
        <taxon>Metazoa</taxon>
        <taxon>Ecdysozoa</taxon>
        <taxon>Arthropoda</taxon>
        <taxon>Hexapoda</taxon>
        <taxon>Insecta</taxon>
        <taxon>Pterygota</taxon>
        <taxon>Neoptera</taxon>
        <taxon>Endopterygota</taxon>
        <taxon>Lepidoptera</taxon>
        <taxon>Glossata</taxon>
        <taxon>Ditrysia</taxon>
        <taxon>Noctuoidea</taxon>
        <taxon>Noctuidae</taxon>
        <taxon>Plusiinae</taxon>
        <taxon>Chrysodeixis</taxon>
    </lineage>
</organism>
<dbReference type="AlphaFoldDB" id="A0A9P0BYS1"/>
<accession>A0A9P0BYS1</accession>
<evidence type="ECO:0000256" key="6">
    <source>
        <dbReference type="ARBA" id="ARBA00022989"/>
    </source>
</evidence>
<comment type="subunit">
    <text evidence="9">Component of the mitochondrial contact site and cristae organizing system (MICOS) complex.</text>
</comment>
<keyword evidence="8 9" id="KW-0472">Membrane</keyword>
<sequence length="76" mass="8479">MVKGKKDLEDSYSTKLDMCLTDGIVKTASGIILGTVVSVFYFRQRRWPIVAGIGMGVGIAYANCEYELNPRKNDHH</sequence>
<dbReference type="GO" id="GO:0061617">
    <property type="term" value="C:MICOS complex"/>
    <property type="evidence" value="ECO:0007669"/>
    <property type="project" value="UniProtKB-UniRule"/>
</dbReference>
<keyword evidence="6 9" id="KW-1133">Transmembrane helix</keyword>
<keyword evidence="7 9" id="KW-0496">Mitochondrion</keyword>
<comment type="function">
    <text evidence="1 9">Component of the MICOS complex, a large protein complex of the mitochondrial inner membrane that plays crucial roles in the maintenance of crista junctions, inner membrane architecture, and formation of contact sites to the outer membrane.</text>
</comment>
<evidence type="ECO:0000256" key="9">
    <source>
        <dbReference type="RuleBase" id="RU363011"/>
    </source>
</evidence>